<dbReference type="Gene3D" id="2.130.10.10">
    <property type="entry name" value="YVTN repeat-like/Quinoprotein amine dehydrogenase"/>
    <property type="match status" value="1"/>
</dbReference>
<dbReference type="RefSeq" id="WP_376806365.1">
    <property type="nucleotide sequence ID" value="NZ_JBHTAC010000009.1"/>
</dbReference>
<evidence type="ECO:0000313" key="2">
    <source>
        <dbReference type="Proteomes" id="UP001596392"/>
    </source>
</evidence>
<dbReference type="InterPro" id="IPR015943">
    <property type="entry name" value="WD40/YVTN_repeat-like_dom_sf"/>
</dbReference>
<gene>
    <name evidence="1" type="ORF">ACFQO7_11595</name>
</gene>
<organism evidence="1 2">
    <name type="scientific">Catellatospora aurea</name>
    <dbReference type="NCBI Taxonomy" id="1337874"/>
    <lineage>
        <taxon>Bacteria</taxon>
        <taxon>Bacillati</taxon>
        <taxon>Actinomycetota</taxon>
        <taxon>Actinomycetes</taxon>
        <taxon>Micromonosporales</taxon>
        <taxon>Micromonosporaceae</taxon>
        <taxon>Catellatospora</taxon>
    </lineage>
</organism>
<protein>
    <submittedName>
        <fullName evidence="1">TolB family protein</fullName>
    </submittedName>
</protein>
<comment type="caution">
    <text evidence="1">The sequence shown here is derived from an EMBL/GenBank/DDBJ whole genome shotgun (WGS) entry which is preliminary data.</text>
</comment>
<accession>A0ABW2GSX6</accession>
<dbReference type="EMBL" id="JBHTAC010000009">
    <property type="protein sequence ID" value="MFC7243120.1"/>
    <property type="molecule type" value="Genomic_DNA"/>
</dbReference>
<dbReference type="SUPFAM" id="SSF50969">
    <property type="entry name" value="YVTN repeat-like/Quinoprotein amine dehydrogenase"/>
    <property type="match status" value="1"/>
</dbReference>
<keyword evidence="2" id="KW-1185">Reference proteome</keyword>
<evidence type="ECO:0000313" key="1">
    <source>
        <dbReference type="EMBL" id="MFC7243120.1"/>
    </source>
</evidence>
<dbReference type="InterPro" id="IPR011044">
    <property type="entry name" value="Quino_amine_DH_bsu"/>
</dbReference>
<name>A0ABW2GSX6_9ACTN</name>
<dbReference type="Proteomes" id="UP001596392">
    <property type="component" value="Unassembled WGS sequence"/>
</dbReference>
<sequence>MRVIPFRSRDRVDLYDFDRADDPVHSIAVVAPYESLDAHPSDLGVAYADRCELVRLDRDGAVTSRVRISTAPGSPGGGHVSCAFSYDGDQVWVFSPDAMLDRGEDRILVIDDATGTVVAEHLTRTAGHGASFTPHPDGSMFVEIGEGQDGVPVLRCRLDGGIIAVHDYGWIDRVFCGLSPDGQMFMTTDHQGGTNALFHRYDGSIVCQVELDAFTGMGGDDEEAMIEWVGGFLDRQTAVVVLSGYDEDADEDWHEHYLVSPFTGKVLGRWAVEVNDPHDVDLLGDGTWLHRRPDRFERVRADRSATAL</sequence>
<reference evidence="2" key="1">
    <citation type="journal article" date="2019" name="Int. J. Syst. Evol. Microbiol.">
        <title>The Global Catalogue of Microorganisms (GCM) 10K type strain sequencing project: providing services to taxonomists for standard genome sequencing and annotation.</title>
        <authorList>
            <consortium name="The Broad Institute Genomics Platform"/>
            <consortium name="The Broad Institute Genome Sequencing Center for Infectious Disease"/>
            <person name="Wu L."/>
            <person name="Ma J."/>
        </authorList>
    </citation>
    <scope>NUCLEOTIDE SEQUENCE [LARGE SCALE GENOMIC DNA]</scope>
    <source>
        <strain evidence="2">CGMCC 1.9106</strain>
    </source>
</reference>
<proteinExistence type="predicted"/>